<feature type="transmembrane region" description="Helical" evidence="8">
    <location>
        <begin position="223"/>
        <end position="242"/>
    </location>
</feature>
<dbReference type="PANTHER" id="PTHR10778:SF13">
    <property type="entry name" value="ADENOSINE 3'-PHOSPHO 5'-PHOSPHOSULFATE TRANSPORTER 1"/>
    <property type="match status" value="1"/>
</dbReference>
<dbReference type="Pfam" id="PF08449">
    <property type="entry name" value="UAA"/>
    <property type="match status" value="1"/>
</dbReference>
<feature type="transmembrane region" description="Helical" evidence="8">
    <location>
        <begin position="262"/>
        <end position="284"/>
    </location>
</feature>
<dbReference type="ExpressionAtlas" id="A0A2K3CVC0">
    <property type="expression patterns" value="baseline"/>
</dbReference>
<dbReference type="GeneID" id="5721491"/>
<dbReference type="Gramene" id="PNW72225">
    <property type="protein sequence ID" value="PNW72225"/>
    <property type="gene ID" value="CHLRE_16g676900v5"/>
</dbReference>
<keyword evidence="6 8" id="KW-0472">Membrane</keyword>
<evidence type="ECO:0000256" key="4">
    <source>
        <dbReference type="ARBA" id="ARBA00022692"/>
    </source>
</evidence>
<evidence type="ECO:0000256" key="6">
    <source>
        <dbReference type="ARBA" id="ARBA00023136"/>
    </source>
</evidence>
<keyword evidence="5 8" id="KW-1133">Transmembrane helix</keyword>
<comment type="subcellular location">
    <subcellularLocation>
        <location evidence="1">Membrane</location>
        <topology evidence="1">Multi-pass membrane protein</topology>
    </subcellularLocation>
</comment>
<dbReference type="KEGG" id="cre:CHLRE_16g676900v5"/>
<dbReference type="InParanoid" id="A0A2K3CVC0"/>
<dbReference type="InterPro" id="IPR013657">
    <property type="entry name" value="SCL35B1-4/HUT1"/>
</dbReference>
<dbReference type="RefSeq" id="XP_042916078.1">
    <property type="nucleotide sequence ID" value="XM_043071314.1"/>
</dbReference>
<feature type="transmembrane region" description="Helical" evidence="8">
    <location>
        <begin position="296"/>
        <end position="314"/>
    </location>
</feature>
<feature type="region of interest" description="Disordered" evidence="7">
    <location>
        <begin position="454"/>
        <end position="482"/>
    </location>
</feature>
<dbReference type="EMBL" id="CM008977">
    <property type="protein sequence ID" value="PNW72225.1"/>
    <property type="molecule type" value="Genomic_DNA"/>
</dbReference>
<feature type="compositionally biased region" description="Basic and acidic residues" evidence="7">
    <location>
        <begin position="377"/>
        <end position="389"/>
    </location>
</feature>
<name>A0A2K3CVC0_CHLRE</name>
<comment type="similarity">
    <text evidence="2">Belongs to the nucleotide-sugar transporter family. UDP-galactose:UMP antiporter (TC 2.A.7.11) subfamily.</text>
</comment>
<evidence type="ECO:0000256" key="8">
    <source>
        <dbReference type="SAM" id="Phobius"/>
    </source>
</evidence>
<keyword evidence="4 8" id="KW-0812">Transmembrane</keyword>
<dbReference type="Proteomes" id="UP000006906">
    <property type="component" value="Chromosome 16"/>
</dbReference>
<dbReference type="PANTHER" id="PTHR10778">
    <property type="entry name" value="SOLUTE CARRIER FAMILY 35 MEMBER B"/>
    <property type="match status" value="1"/>
</dbReference>
<dbReference type="AlphaFoldDB" id="A0A2K3CVC0"/>
<sequence length="482" mass="52088">MPLERVSIGGAAMLPSTRQRRQERRTSVVDGVASPHHRNLVAYFLSTEVAKDIAGIVVVTGALLVYGLLQERIVTIGFGQEKEVFSHSIFLVLCNRLVTVALALLYLVCSGTTTAPAAPLKSYASVSLTNVIATACQYEALQYVSFAVQTLAKSAKALPVMLWSTLYMRKRFKLSEYLHAFCITLGCSVFILTGHVRSRVADRALARAAVVVEGTGMGVDGDAALVLMGGGLMLLYLFVDGLTSTWQDSMFRGYPVSVADQVLYTTSFSMGLSLVGCIATHQLLPPLYFLARNPEAIAWILALSAASALVQLVISWTIKRYGAVVFATIMTTRQFFSILLSSVVFLTPLTLGQWAGTLLVFGAIYAKAAQKFAEHRQHVHATEAKQHEDDGPDTPTKSALVDHKSAPITEHSVHKSPLHRDTHGHVSSHNPGMAAHHSLSSELKTPLLERHHREGGRMASGGGGAPDAHVHAHGHKDGDEHV</sequence>
<dbReference type="OrthoDB" id="1601at2759"/>
<feature type="region of interest" description="Disordered" evidence="7">
    <location>
        <begin position="377"/>
        <end position="440"/>
    </location>
</feature>
<keyword evidence="3" id="KW-0813">Transport</keyword>
<dbReference type="GO" id="GO:0005789">
    <property type="term" value="C:endoplasmic reticulum membrane"/>
    <property type="evidence" value="ECO:0000318"/>
    <property type="project" value="GO_Central"/>
</dbReference>
<dbReference type="GO" id="GO:0000139">
    <property type="term" value="C:Golgi membrane"/>
    <property type="evidence" value="ECO:0000318"/>
    <property type="project" value="GO_Central"/>
</dbReference>
<feature type="transmembrane region" description="Helical" evidence="8">
    <location>
        <begin position="53"/>
        <end position="69"/>
    </location>
</feature>
<reference evidence="9 10" key="1">
    <citation type="journal article" date="2007" name="Science">
        <title>The Chlamydomonas genome reveals the evolution of key animal and plant functions.</title>
        <authorList>
            <person name="Merchant S.S."/>
            <person name="Prochnik S.E."/>
            <person name="Vallon O."/>
            <person name="Harris E.H."/>
            <person name="Karpowicz S.J."/>
            <person name="Witman G.B."/>
            <person name="Terry A."/>
            <person name="Salamov A."/>
            <person name="Fritz-Laylin L.K."/>
            <person name="Marechal-Drouard L."/>
            <person name="Marshall W.F."/>
            <person name="Qu L.H."/>
            <person name="Nelson D.R."/>
            <person name="Sanderfoot A.A."/>
            <person name="Spalding M.H."/>
            <person name="Kapitonov V.V."/>
            <person name="Ren Q."/>
            <person name="Ferris P."/>
            <person name="Lindquist E."/>
            <person name="Shapiro H."/>
            <person name="Lucas S.M."/>
            <person name="Grimwood J."/>
            <person name="Schmutz J."/>
            <person name="Cardol P."/>
            <person name="Cerutti H."/>
            <person name="Chanfreau G."/>
            <person name="Chen C.L."/>
            <person name="Cognat V."/>
            <person name="Croft M.T."/>
            <person name="Dent R."/>
            <person name="Dutcher S."/>
            <person name="Fernandez E."/>
            <person name="Fukuzawa H."/>
            <person name="Gonzalez-Ballester D."/>
            <person name="Gonzalez-Halphen D."/>
            <person name="Hallmann A."/>
            <person name="Hanikenne M."/>
            <person name="Hippler M."/>
            <person name="Inwood W."/>
            <person name="Jabbari K."/>
            <person name="Kalanon M."/>
            <person name="Kuras R."/>
            <person name="Lefebvre P.A."/>
            <person name="Lemaire S.D."/>
            <person name="Lobanov A.V."/>
            <person name="Lohr M."/>
            <person name="Manuell A."/>
            <person name="Meier I."/>
            <person name="Mets L."/>
            <person name="Mittag M."/>
            <person name="Mittelmeier T."/>
            <person name="Moroney J.V."/>
            <person name="Moseley J."/>
            <person name="Napoli C."/>
            <person name="Nedelcu A.M."/>
            <person name="Niyogi K."/>
            <person name="Novoselov S.V."/>
            <person name="Paulsen I.T."/>
            <person name="Pazour G."/>
            <person name="Purton S."/>
            <person name="Ral J.P."/>
            <person name="Riano-Pachon D.M."/>
            <person name="Riekhof W."/>
            <person name="Rymarquis L."/>
            <person name="Schroda M."/>
            <person name="Stern D."/>
            <person name="Umen J."/>
            <person name="Willows R."/>
            <person name="Wilson N."/>
            <person name="Zimmer S.L."/>
            <person name="Allmer J."/>
            <person name="Balk J."/>
            <person name="Bisova K."/>
            <person name="Chen C.J."/>
            <person name="Elias M."/>
            <person name="Gendler K."/>
            <person name="Hauser C."/>
            <person name="Lamb M.R."/>
            <person name="Ledford H."/>
            <person name="Long J.C."/>
            <person name="Minagawa J."/>
            <person name="Page M.D."/>
            <person name="Pan J."/>
            <person name="Pootakham W."/>
            <person name="Roje S."/>
            <person name="Rose A."/>
            <person name="Stahlberg E."/>
            <person name="Terauchi A.M."/>
            <person name="Yang P."/>
            <person name="Ball S."/>
            <person name="Bowler C."/>
            <person name="Dieckmann C.L."/>
            <person name="Gladyshev V.N."/>
            <person name="Green P."/>
            <person name="Jorgensen R."/>
            <person name="Mayfield S."/>
            <person name="Mueller-Roeber B."/>
            <person name="Rajamani S."/>
            <person name="Sayre R.T."/>
            <person name="Brokstein P."/>
            <person name="Dubchak I."/>
            <person name="Goodstein D."/>
            <person name="Hornick L."/>
            <person name="Huang Y.W."/>
            <person name="Jhaveri J."/>
            <person name="Luo Y."/>
            <person name="Martinez D."/>
            <person name="Ngau W.C."/>
            <person name="Otillar B."/>
            <person name="Poliakov A."/>
            <person name="Porter A."/>
            <person name="Szajkowski L."/>
            <person name="Werner G."/>
            <person name="Zhou K."/>
            <person name="Grigoriev I.V."/>
            <person name="Rokhsar D.S."/>
            <person name="Grossman A.R."/>
        </authorList>
    </citation>
    <scope>NUCLEOTIDE SEQUENCE [LARGE SCALE GENOMIC DNA]</scope>
    <source>
        <strain evidence="10">CC-503</strain>
    </source>
</reference>
<proteinExistence type="inferred from homology"/>
<evidence type="ECO:0000313" key="10">
    <source>
        <dbReference type="Proteomes" id="UP000006906"/>
    </source>
</evidence>
<dbReference type="GO" id="GO:0046964">
    <property type="term" value="F:3'-phosphoadenosine 5'-phosphosulfate transmembrane transporter activity"/>
    <property type="evidence" value="ECO:0000318"/>
    <property type="project" value="GO_Central"/>
</dbReference>
<evidence type="ECO:0000313" key="9">
    <source>
        <dbReference type="EMBL" id="PNW72225.1"/>
    </source>
</evidence>
<dbReference type="GO" id="GO:0046963">
    <property type="term" value="P:3'-phosphoadenosine 5'-phosphosulfate transport"/>
    <property type="evidence" value="ECO:0000318"/>
    <property type="project" value="GO_Central"/>
</dbReference>
<dbReference type="PaxDb" id="3055-EDP01194"/>
<keyword evidence="10" id="KW-1185">Reference proteome</keyword>
<evidence type="ECO:0000256" key="1">
    <source>
        <dbReference type="ARBA" id="ARBA00004141"/>
    </source>
</evidence>
<gene>
    <name evidence="9" type="ORF">CHLRE_16g676900v5</name>
</gene>
<evidence type="ECO:0000256" key="7">
    <source>
        <dbReference type="SAM" id="MobiDB-lite"/>
    </source>
</evidence>
<feature type="transmembrane region" description="Helical" evidence="8">
    <location>
        <begin position="177"/>
        <end position="196"/>
    </location>
</feature>
<organism evidence="9 10">
    <name type="scientific">Chlamydomonas reinhardtii</name>
    <name type="common">Chlamydomonas smithii</name>
    <dbReference type="NCBI Taxonomy" id="3055"/>
    <lineage>
        <taxon>Eukaryota</taxon>
        <taxon>Viridiplantae</taxon>
        <taxon>Chlorophyta</taxon>
        <taxon>core chlorophytes</taxon>
        <taxon>Chlorophyceae</taxon>
        <taxon>CS clade</taxon>
        <taxon>Chlamydomonadales</taxon>
        <taxon>Chlamydomonadaceae</taxon>
        <taxon>Chlamydomonas</taxon>
    </lineage>
</organism>
<dbReference type="GO" id="GO:0055085">
    <property type="term" value="P:transmembrane transport"/>
    <property type="evidence" value="ECO:0000318"/>
    <property type="project" value="GO_Central"/>
</dbReference>
<feature type="transmembrane region" description="Helical" evidence="8">
    <location>
        <begin position="89"/>
        <end position="109"/>
    </location>
</feature>
<accession>A0A2K3CVC0</accession>
<evidence type="ECO:0000256" key="3">
    <source>
        <dbReference type="ARBA" id="ARBA00022448"/>
    </source>
</evidence>
<protein>
    <submittedName>
        <fullName evidence="9">Uncharacterized protein</fullName>
    </submittedName>
</protein>
<evidence type="ECO:0000256" key="2">
    <source>
        <dbReference type="ARBA" id="ARBA00008349"/>
    </source>
</evidence>
<evidence type="ECO:0000256" key="5">
    <source>
        <dbReference type="ARBA" id="ARBA00022989"/>
    </source>
</evidence>